<name>A0A0F9CK57_9ZZZZ</name>
<evidence type="ECO:0000313" key="1">
    <source>
        <dbReference type="EMBL" id="KKL49708.1"/>
    </source>
</evidence>
<dbReference type="PROSITE" id="PS51257">
    <property type="entry name" value="PROKAR_LIPOPROTEIN"/>
    <property type="match status" value="1"/>
</dbReference>
<sequence>MSRARVMVGLGSLVLLTACADVAVVERATAPKAGFDAVTDTTRRATGGQSVWLQSAAEVEANTGKVRTLVH</sequence>
<protein>
    <submittedName>
        <fullName evidence="1">Uncharacterized protein</fullName>
    </submittedName>
</protein>
<dbReference type="AlphaFoldDB" id="A0A0F9CK57"/>
<organism evidence="1">
    <name type="scientific">marine sediment metagenome</name>
    <dbReference type="NCBI Taxonomy" id="412755"/>
    <lineage>
        <taxon>unclassified sequences</taxon>
        <taxon>metagenomes</taxon>
        <taxon>ecological metagenomes</taxon>
    </lineage>
</organism>
<comment type="caution">
    <text evidence="1">The sequence shown here is derived from an EMBL/GenBank/DDBJ whole genome shotgun (WGS) entry which is preliminary data.</text>
</comment>
<dbReference type="EMBL" id="LAZR01032863">
    <property type="protein sequence ID" value="KKL49708.1"/>
    <property type="molecule type" value="Genomic_DNA"/>
</dbReference>
<reference evidence="1" key="1">
    <citation type="journal article" date="2015" name="Nature">
        <title>Complex archaea that bridge the gap between prokaryotes and eukaryotes.</title>
        <authorList>
            <person name="Spang A."/>
            <person name="Saw J.H."/>
            <person name="Jorgensen S.L."/>
            <person name="Zaremba-Niedzwiedzka K."/>
            <person name="Martijn J."/>
            <person name="Lind A.E."/>
            <person name="van Eijk R."/>
            <person name="Schleper C."/>
            <person name="Guy L."/>
            <person name="Ettema T.J."/>
        </authorList>
    </citation>
    <scope>NUCLEOTIDE SEQUENCE</scope>
</reference>
<feature type="non-terminal residue" evidence="1">
    <location>
        <position position="71"/>
    </location>
</feature>
<gene>
    <name evidence="1" type="ORF">LCGC14_2312780</name>
</gene>
<proteinExistence type="predicted"/>
<accession>A0A0F9CK57</accession>